<dbReference type="Pfam" id="PF09983">
    <property type="entry name" value="JetD_C"/>
    <property type="match status" value="1"/>
</dbReference>
<comment type="caution">
    <text evidence="2">The sequence shown here is derived from an EMBL/GenBank/DDBJ whole genome shotgun (WGS) entry which is preliminary data.</text>
</comment>
<sequence length="365" mass="39821">MDQLHIENIVKDAFWKVLGPRDSLQGKSLAARLSRLTGLDELTVRGALGGLSQQRWLGGVSVQGISLGKVFPLADRPGPIVPRSLTKWVASMIAAGLGPDEVEALRPLHNQVEDLEPEDQAELVKGLLRLRAEQAAFINQPSFLVSAKFLLGASKILDQLAPTALKSFGINTTQFTGSPSVLLTAGPPIPKNVVLVENPHAFWRAITCKALETTAFVVTFGYGLSRHSDDYGNQLAALLEGQSALLGAVCAGNPPDIRTLLNHSEIAFWGDLDIEGVKIFRRLQSGIPRLQVSALYIPMIRAALNRSTSHPYIKVAAKHKQQRPDPDGEDFCRILLEACRFRAVDQEIVTVDEIIQCSDMVLEKT</sequence>
<dbReference type="InterPro" id="IPR024534">
    <property type="entry name" value="JetD_C"/>
</dbReference>
<dbReference type="RefSeq" id="WP_183353941.1">
    <property type="nucleotide sequence ID" value="NZ_BLXX01000003.1"/>
</dbReference>
<dbReference type="AlphaFoldDB" id="A0A6V8MGJ1"/>
<feature type="domain" description="Wadjet protein JetD C-terminal" evidence="1">
    <location>
        <begin position="190"/>
        <end position="291"/>
    </location>
</feature>
<name>A0A6V8MGJ1_9BACT</name>
<evidence type="ECO:0000313" key="3">
    <source>
        <dbReference type="Proteomes" id="UP000556026"/>
    </source>
</evidence>
<proteinExistence type="predicted"/>
<gene>
    <name evidence="2" type="ORF">GMST_14250</name>
</gene>
<accession>A0A6V8MGJ1</accession>
<dbReference type="Proteomes" id="UP000556026">
    <property type="component" value="Unassembled WGS sequence"/>
</dbReference>
<organism evidence="2 3">
    <name type="scientific">Geomonas silvestris</name>
    <dbReference type="NCBI Taxonomy" id="2740184"/>
    <lineage>
        <taxon>Bacteria</taxon>
        <taxon>Pseudomonadati</taxon>
        <taxon>Thermodesulfobacteriota</taxon>
        <taxon>Desulfuromonadia</taxon>
        <taxon>Geobacterales</taxon>
        <taxon>Geobacteraceae</taxon>
        <taxon>Geomonas</taxon>
    </lineage>
</organism>
<evidence type="ECO:0000259" key="1">
    <source>
        <dbReference type="Pfam" id="PF09983"/>
    </source>
</evidence>
<dbReference type="EMBL" id="BLXX01000003">
    <property type="protein sequence ID" value="GFO59100.1"/>
    <property type="molecule type" value="Genomic_DNA"/>
</dbReference>
<evidence type="ECO:0000313" key="2">
    <source>
        <dbReference type="EMBL" id="GFO59100.1"/>
    </source>
</evidence>
<keyword evidence="3" id="KW-1185">Reference proteome</keyword>
<reference evidence="3" key="1">
    <citation type="submission" date="2020-06" db="EMBL/GenBank/DDBJ databases">
        <title>Draft genomic sequence of Geomonas sp. Red330.</title>
        <authorList>
            <person name="Itoh H."/>
            <person name="Zhenxing X."/>
            <person name="Ushijima N."/>
            <person name="Masuda Y."/>
            <person name="Shiratori Y."/>
            <person name="Senoo K."/>
        </authorList>
    </citation>
    <scope>NUCLEOTIDE SEQUENCE [LARGE SCALE GENOMIC DNA]</scope>
    <source>
        <strain evidence="3">Red330</strain>
    </source>
</reference>
<protein>
    <recommendedName>
        <fullName evidence="1">Wadjet protein JetD C-terminal domain-containing protein</fullName>
    </recommendedName>
</protein>